<feature type="domain" description="Methyltransferase" evidence="1">
    <location>
        <begin position="38"/>
        <end position="143"/>
    </location>
</feature>
<accession>A0ABP3WJF5</accession>
<organism evidence="2 3">
    <name type="scientific">Colwellia asteriadis</name>
    <dbReference type="NCBI Taxonomy" id="517723"/>
    <lineage>
        <taxon>Bacteria</taxon>
        <taxon>Pseudomonadati</taxon>
        <taxon>Pseudomonadota</taxon>
        <taxon>Gammaproteobacteria</taxon>
        <taxon>Alteromonadales</taxon>
        <taxon>Colwelliaceae</taxon>
        <taxon>Colwellia</taxon>
    </lineage>
</organism>
<dbReference type="CDD" id="cd02440">
    <property type="entry name" value="AdoMet_MTases"/>
    <property type="match status" value="1"/>
</dbReference>
<dbReference type="GO" id="GO:0008168">
    <property type="term" value="F:methyltransferase activity"/>
    <property type="evidence" value="ECO:0007669"/>
    <property type="project" value="UniProtKB-KW"/>
</dbReference>
<dbReference type="EMBL" id="BAAAFA010000008">
    <property type="protein sequence ID" value="GAA0819899.1"/>
    <property type="molecule type" value="Genomic_DNA"/>
</dbReference>
<protein>
    <submittedName>
        <fullName evidence="2">Class I SAM-dependent methyltransferase</fullName>
    </submittedName>
</protein>
<keyword evidence="3" id="KW-1185">Reference proteome</keyword>
<dbReference type="PANTHER" id="PTHR43861:SF1">
    <property type="entry name" value="TRANS-ACONITATE 2-METHYLTRANSFERASE"/>
    <property type="match status" value="1"/>
</dbReference>
<evidence type="ECO:0000313" key="3">
    <source>
        <dbReference type="Proteomes" id="UP001500021"/>
    </source>
</evidence>
<dbReference type="Proteomes" id="UP001500021">
    <property type="component" value="Unassembled WGS sequence"/>
</dbReference>
<keyword evidence="2" id="KW-0489">Methyltransferase</keyword>
<name>A0ABP3WJF5_9GAMM</name>
<gene>
    <name evidence="2" type="ORF">GCM10009111_24570</name>
</gene>
<comment type="caution">
    <text evidence="2">The sequence shown here is derived from an EMBL/GenBank/DDBJ whole genome shotgun (WGS) entry which is preliminary data.</text>
</comment>
<keyword evidence="2" id="KW-0808">Transferase</keyword>
<dbReference type="SUPFAM" id="SSF53335">
    <property type="entry name" value="S-adenosyl-L-methionine-dependent methyltransferases"/>
    <property type="match status" value="1"/>
</dbReference>
<evidence type="ECO:0000313" key="2">
    <source>
        <dbReference type="EMBL" id="GAA0819899.1"/>
    </source>
</evidence>
<dbReference type="Pfam" id="PF13847">
    <property type="entry name" value="Methyltransf_31"/>
    <property type="match status" value="1"/>
</dbReference>
<dbReference type="RefSeq" id="WP_343817798.1">
    <property type="nucleotide sequence ID" value="NZ_BAAAFA010000008.1"/>
</dbReference>
<reference evidence="3" key="1">
    <citation type="journal article" date="2019" name="Int. J. Syst. Evol. Microbiol.">
        <title>The Global Catalogue of Microorganisms (GCM) 10K type strain sequencing project: providing services to taxonomists for standard genome sequencing and annotation.</title>
        <authorList>
            <consortium name="The Broad Institute Genomics Platform"/>
            <consortium name="The Broad Institute Genome Sequencing Center for Infectious Disease"/>
            <person name="Wu L."/>
            <person name="Ma J."/>
        </authorList>
    </citation>
    <scope>NUCLEOTIDE SEQUENCE [LARGE SCALE GENOMIC DNA]</scope>
    <source>
        <strain evidence="3">JCM 15608</strain>
    </source>
</reference>
<dbReference type="GO" id="GO:0032259">
    <property type="term" value="P:methylation"/>
    <property type="evidence" value="ECO:0007669"/>
    <property type="project" value="UniProtKB-KW"/>
</dbReference>
<dbReference type="InterPro" id="IPR029063">
    <property type="entry name" value="SAM-dependent_MTases_sf"/>
</dbReference>
<dbReference type="InterPro" id="IPR025714">
    <property type="entry name" value="Methyltranfer_dom"/>
</dbReference>
<dbReference type="Gene3D" id="3.40.50.150">
    <property type="entry name" value="Vaccinia Virus protein VP39"/>
    <property type="match status" value="1"/>
</dbReference>
<evidence type="ECO:0000259" key="1">
    <source>
        <dbReference type="Pfam" id="PF13847"/>
    </source>
</evidence>
<proteinExistence type="predicted"/>
<sequence>MIDSKKFWDKCAKKYTKTVIKDQVTYQKKLAITQQYLSKNSEVLEFGCGSGGTAIIHAPFVKQIVATDISEKMIKIAKTKANKCNINNIIFQQSTLDNLVVQERHYDVVLGLNILHLLEDVDRSINHVYKLLKSNAIFISSTSLVGEVNVIFRWLIVIMQFLGLAPYVDFLTKKQLTDKLIKAGFSIELEWQSSHESIFIIARKQSSNTIE</sequence>
<dbReference type="PANTHER" id="PTHR43861">
    <property type="entry name" value="TRANS-ACONITATE 2-METHYLTRANSFERASE-RELATED"/>
    <property type="match status" value="1"/>
</dbReference>